<comment type="caution">
    <text evidence="4">The sequence shown here is derived from an EMBL/GenBank/DDBJ whole genome shotgun (WGS) entry which is preliminary data.</text>
</comment>
<dbReference type="GeneID" id="70134825"/>
<dbReference type="PANTHER" id="PTHR33365:SF4">
    <property type="entry name" value="CYCLOCHLOROTINE BIOSYNTHESIS PROTEIN O"/>
    <property type="match status" value="1"/>
</dbReference>
<keyword evidence="5" id="KW-1185">Reference proteome</keyword>
<proteinExistence type="inferred from homology"/>
<evidence type="ECO:0000256" key="1">
    <source>
        <dbReference type="ARBA" id="ARBA00004685"/>
    </source>
</evidence>
<sequence length="306" mass="34673">MVPFIDNRRKYMPLVGVQDVEGAQGIVKESRAASDAGSSGSLLARNTSFDSTSELEKAPQESLTATKKTRLLIFSLAIFFLSLFAVYILRGRLESSCLELMEPWSPLAPFVSYESKQFEWGSCPEDYCGAIQDQRETFWKELWDYGWIGFPRERITQLGKSPDVNWLHLLQSEMNDTLISLPESNEVSEVSHQIHCIGMLRKAIHGEKEHHAGLSDQLERGRYWLHTNHCLLSLKIMIECKADATPVIFEEADDGRSRIGAWTMRDAPRRCKNYDALRNGLKQKPLCSSGCNSDEIYGNVIMESSN</sequence>
<evidence type="ECO:0000256" key="3">
    <source>
        <dbReference type="SAM" id="Phobius"/>
    </source>
</evidence>
<dbReference type="OrthoDB" id="3687641at2759"/>
<protein>
    <submittedName>
        <fullName evidence="4">Uncharacterized protein</fullName>
    </submittedName>
</protein>
<dbReference type="InterPro" id="IPR021765">
    <property type="entry name" value="UstYa-like"/>
</dbReference>
<evidence type="ECO:0000256" key="2">
    <source>
        <dbReference type="ARBA" id="ARBA00035112"/>
    </source>
</evidence>
<name>A0A9P8UJ23_9PEZI</name>
<dbReference type="AlphaFoldDB" id="A0A9P8UJ23"/>
<organism evidence="4 5">
    <name type="scientific">Truncatella angustata</name>
    <dbReference type="NCBI Taxonomy" id="152316"/>
    <lineage>
        <taxon>Eukaryota</taxon>
        <taxon>Fungi</taxon>
        <taxon>Dikarya</taxon>
        <taxon>Ascomycota</taxon>
        <taxon>Pezizomycotina</taxon>
        <taxon>Sordariomycetes</taxon>
        <taxon>Xylariomycetidae</taxon>
        <taxon>Amphisphaeriales</taxon>
        <taxon>Sporocadaceae</taxon>
        <taxon>Truncatella</taxon>
    </lineage>
</organism>
<keyword evidence="3" id="KW-1133">Transmembrane helix</keyword>
<keyword evidence="3" id="KW-0812">Transmembrane</keyword>
<dbReference type="Proteomes" id="UP000758603">
    <property type="component" value="Unassembled WGS sequence"/>
</dbReference>
<feature type="transmembrane region" description="Helical" evidence="3">
    <location>
        <begin position="71"/>
        <end position="89"/>
    </location>
</feature>
<dbReference type="GO" id="GO:0043386">
    <property type="term" value="P:mycotoxin biosynthetic process"/>
    <property type="evidence" value="ECO:0007669"/>
    <property type="project" value="InterPro"/>
</dbReference>
<reference evidence="4" key="1">
    <citation type="journal article" date="2021" name="Nat. Commun.">
        <title>Genetic determinants of endophytism in the Arabidopsis root mycobiome.</title>
        <authorList>
            <person name="Mesny F."/>
            <person name="Miyauchi S."/>
            <person name="Thiergart T."/>
            <person name="Pickel B."/>
            <person name="Atanasova L."/>
            <person name="Karlsson M."/>
            <person name="Huettel B."/>
            <person name="Barry K.W."/>
            <person name="Haridas S."/>
            <person name="Chen C."/>
            <person name="Bauer D."/>
            <person name="Andreopoulos W."/>
            <person name="Pangilinan J."/>
            <person name="LaButti K."/>
            <person name="Riley R."/>
            <person name="Lipzen A."/>
            <person name="Clum A."/>
            <person name="Drula E."/>
            <person name="Henrissat B."/>
            <person name="Kohler A."/>
            <person name="Grigoriev I.V."/>
            <person name="Martin F.M."/>
            <person name="Hacquard S."/>
        </authorList>
    </citation>
    <scope>NUCLEOTIDE SEQUENCE</scope>
    <source>
        <strain evidence="4">MPI-SDFR-AT-0073</strain>
    </source>
</reference>
<comment type="similarity">
    <text evidence="2">Belongs to the ustYa family.</text>
</comment>
<dbReference type="RefSeq" id="XP_045957301.1">
    <property type="nucleotide sequence ID" value="XM_046105934.1"/>
</dbReference>
<dbReference type="PANTHER" id="PTHR33365">
    <property type="entry name" value="YALI0B05434P"/>
    <property type="match status" value="1"/>
</dbReference>
<keyword evidence="3" id="KW-0472">Membrane</keyword>
<evidence type="ECO:0000313" key="4">
    <source>
        <dbReference type="EMBL" id="KAH6653024.1"/>
    </source>
</evidence>
<accession>A0A9P8UJ23</accession>
<dbReference type="EMBL" id="JAGPXC010000005">
    <property type="protein sequence ID" value="KAH6653024.1"/>
    <property type="molecule type" value="Genomic_DNA"/>
</dbReference>
<comment type="pathway">
    <text evidence="1">Mycotoxin biosynthesis.</text>
</comment>
<gene>
    <name evidence="4" type="ORF">BKA67DRAFT_647014</name>
</gene>
<evidence type="ECO:0000313" key="5">
    <source>
        <dbReference type="Proteomes" id="UP000758603"/>
    </source>
</evidence>
<dbReference type="Pfam" id="PF11807">
    <property type="entry name" value="UstYa"/>
    <property type="match status" value="1"/>
</dbReference>